<feature type="transmembrane region" description="Helical" evidence="7">
    <location>
        <begin position="38"/>
        <end position="57"/>
    </location>
</feature>
<dbReference type="Pfam" id="PF02518">
    <property type="entry name" value="HATPase_c"/>
    <property type="match status" value="1"/>
</dbReference>
<dbReference type="PANTHER" id="PTHR45453">
    <property type="entry name" value="PHOSPHATE REGULON SENSOR PROTEIN PHOR"/>
    <property type="match status" value="1"/>
</dbReference>
<dbReference type="CDD" id="cd00082">
    <property type="entry name" value="HisKA"/>
    <property type="match status" value="1"/>
</dbReference>
<dbReference type="SMART" id="SM00388">
    <property type="entry name" value="HisKA"/>
    <property type="match status" value="1"/>
</dbReference>
<dbReference type="AlphaFoldDB" id="S0DGP6"/>
<dbReference type="PROSITE" id="PS50109">
    <property type="entry name" value="HIS_KIN"/>
    <property type="match status" value="1"/>
</dbReference>
<dbReference type="SUPFAM" id="SSF55874">
    <property type="entry name" value="ATPase domain of HSP90 chaperone/DNA topoisomerase II/histidine kinase"/>
    <property type="match status" value="1"/>
</dbReference>
<dbReference type="GO" id="GO:0004721">
    <property type="term" value="F:phosphoprotein phosphatase activity"/>
    <property type="evidence" value="ECO:0007669"/>
    <property type="project" value="TreeGrafter"/>
</dbReference>
<keyword evidence="5 9" id="KW-0418">Kinase</keyword>
<evidence type="ECO:0000313" key="9">
    <source>
        <dbReference type="EMBL" id="CCO21756.1"/>
    </source>
</evidence>
<accession>S0DGP6</accession>
<dbReference type="InterPro" id="IPR005467">
    <property type="entry name" value="His_kinase_dom"/>
</dbReference>
<dbReference type="InterPro" id="IPR036890">
    <property type="entry name" value="HATPase_C_sf"/>
</dbReference>
<dbReference type="InterPro" id="IPR036097">
    <property type="entry name" value="HisK_dim/P_sf"/>
</dbReference>
<evidence type="ECO:0000256" key="6">
    <source>
        <dbReference type="ARBA" id="ARBA00023012"/>
    </source>
</evidence>
<dbReference type="PRINTS" id="PR00344">
    <property type="entry name" value="BCTRLSENSOR"/>
</dbReference>
<dbReference type="GO" id="GO:0016036">
    <property type="term" value="P:cellular response to phosphate starvation"/>
    <property type="evidence" value="ECO:0007669"/>
    <property type="project" value="TreeGrafter"/>
</dbReference>
<dbReference type="SMART" id="SM00387">
    <property type="entry name" value="HATPase_c"/>
    <property type="match status" value="1"/>
</dbReference>
<evidence type="ECO:0000259" key="8">
    <source>
        <dbReference type="PROSITE" id="PS50109"/>
    </source>
</evidence>
<evidence type="ECO:0000256" key="7">
    <source>
        <dbReference type="SAM" id="Phobius"/>
    </source>
</evidence>
<dbReference type="GO" id="GO:0005886">
    <property type="term" value="C:plasma membrane"/>
    <property type="evidence" value="ECO:0007669"/>
    <property type="project" value="TreeGrafter"/>
</dbReference>
<dbReference type="Pfam" id="PF00512">
    <property type="entry name" value="HisKA"/>
    <property type="match status" value="1"/>
</dbReference>
<name>S0DGP6_9ZZZZ</name>
<reference evidence="9" key="2">
    <citation type="journal article" date="2013" name="Biotechnol. Biofuels">
        <title>Mining for hemicellulases in the fungus-growing termite Pseudacanthotermes militaris using functional metagenomics.</title>
        <authorList>
            <person name="Bastien G."/>
            <person name="Arnal G."/>
            <person name="Bozonnet S."/>
            <person name="Laguerre S."/>
            <person name="Ferreira F."/>
            <person name="Faure R."/>
            <person name="Henrissat B."/>
            <person name="Lefevre F."/>
            <person name="Robe P."/>
            <person name="Bouchez O."/>
            <person name="Noirot C."/>
            <person name="Dumon C."/>
            <person name="O'Donohue M."/>
        </authorList>
    </citation>
    <scope>NUCLEOTIDE SEQUENCE</scope>
</reference>
<dbReference type="CDD" id="cd00075">
    <property type="entry name" value="HATPase"/>
    <property type="match status" value="1"/>
</dbReference>
<proteinExistence type="predicted"/>
<dbReference type="InterPro" id="IPR050351">
    <property type="entry name" value="BphY/WalK/GraS-like"/>
</dbReference>
<dbReference type="InterPro" id="IPR003594">
    <property type="entry name" value="HATPase_dom"/>
</dbReference>
<dbReference type="InterPro" id="IPR003661">
    <property type="entry name" value="HisK_dim/P_dom"/>
</dbReference>
<dbReference type="SUPFAM" id="SSF47384">
    <property type="entry name" value="Homodimeric domain of signal transducing histidine kinase"/>
    <property type="match status" value="1"/>
</dbReference>
<keyword evidence="6" id="KW-0902">Two-component regulatory system</keyword>
<dbReference type="FunFam" id="3.30.565.10:FF:000006">
    <property type="entry name" value="Sensor histidine kinase WalK"/>
    <property type="match status" value="1"/>
</dbReference>
<organism evidence="9">
    <name type="scientific">termite gut metagenome</name>
    <dbReference type="NCBI Taxonomy" id="433724"/>
    <lineage>
        <taxon>unclassified sequences</taxon>
        <taxon>metagenomes</taxon>
        <taxon>organismal metagenomes</taxon>
    </lineage>
</organism>
<keyword evidence="7" id="KW-0812">Transmembrane</keyword>
<evidence type="ECO:0000256" key="5">
    <source>
        <dbReference type="ARBA" id="ARBA00022777"/>
    </source>
</evidence>
<evidence type="ECO:0000256" key="2">
    <source>
        <dbReference type="ARBA" id="ARBA00012438"/>
    </source>
</evidence>
<protein>
    <recommendedName>
        <fullName evidence="2">histidine kinase</fullName>
        <ecNumber evidence="2">2.7.13.3</ecNumber>
    </recommendedName>
</protein>
<dbReference type="InterPro" id="IPR004358">
    <property type="entry name" value="Sig_transdc_His_kin-like_C"/>
</dbReference>
<keyword evidence="7" id="KW-1133">Transmembrane helix</keyword>
<reference evidence="9" key="1">
    <citation type="submission" date="2012-10" db="EMBL/GenBank/DDBJ databases">
        <authorList>
            <person name="Sandrine L."/>
        </authorList>
    </citation>
    <scope>NUCLEOTIDE SEQUENCE</scope>
</reference>
<evidence type="ECO:0000256" key="4">
    <source>
        <dbReference type="ARBA" id="ARBA00022679"/>
    </source>
</evidence>
<dbReference type="GO" id="GO:0000155">
    <property type="term" value="F:phosphorelay sensor kinase activity"/>
    <property type="evidence" value="ECO:0007669"/>
    <property type="project" value="InterPro"/>
</dbReference>
<dbReference type="EC" id="2.7.13.3" evidence="2"/>
<evidence type="ECO:0000256" key="3">
    <source>
        <dbReference type="ARBA" id="ARBA00022553"/>
    </source>
</evidence>
<gene>
    <name evidence="9" type="ORF">BN138_944</name>
</gene>
<keyword evidence="4" id="KW-0808">Transferase</keyword>
<comment type="catalytic activity">
    <reaction evidence="1">
        <text>ATP + protein L-histidine = ADP + protein N-phospho-L-histidine.</text>
        <dbReference type="EC" id="2.7.13.3"/>
    </reaction>
</comment>
<keyword evidence="7" id="KW-0472">Membrane</keyword>
<dbReference type="PANTHER" id="PTHR45453:SF1">
    <property type="entry name" value="PHOSPHATE REGULON SENSOR PROTEIN PHOR"/>
    <property type="match status" value="1"/>
</dbReference>
<dbReference type="Gene3D" id="3.30.565.10">
    <property type="entry name" value="Histidine kinase-like ATPase, C-terminal domain"/>
    <property type="match status" value="1"/>
</dbReference>
<feature type="domain" description="Histidine kinase" evidence="8">
    <location>
        <begin position="95"/>
        <end position="313"/>
    </location>
</feature>
<sequence length="313" mass="35164">MKLQLTVRSINHAALLIALLVTLVVIISGSIVATVYHFFWWGLVIICVSTFIVTYLFTRLVIKRGNLIERATAEIAGEMMRLEEVEHYRREYLGNFAHEIKTPVFNVQGYVSTLLDGALEDENVNRRYLERAEKSVERIIDIITHLDEISRLESGELNLEYTGFDIVGLAREISDTLEREAQASRIRIFFARSTPKSLFVAADRKYVAQVLVNLISNSIKYGTAGGWTRISFVETADRVTVEVADNGEGIEQDDVPRVFERFFRTDASRSREKGGTGLGLAIVKHILEAHGQTISLSSELGVGSTFSFTLSRN</sequence>
<evidence type="ECO:0000256" key="1">
    <source>
        <dbReference type="ARBA" id="ARBA00000085"/>
    </source>
</evidence>
<keyword evidence="3" id="KW-0597">Phosphoprotein</keyword>
<feature type="transmembrane region" description="Helical" evidence="7">
    <location>
        <begin position="12"/>
        <end position="32"/>
    </location>
</feature>
<dbReference type="EMBL" id="HF548325">
    <property type="protein sequence ID" value="CCO21756.1"/>
    <property type="molecule type" value="Genomic_DNA"/>
</dbReference>
<dbReference type="Gene3D" id="1.10.287.130">
    <property type="match status" value="1"/>
</dbReference>